<dbReference type="OrthoDB" id="9152304at2"/>
<evidence type="ECO:0000259" key="1">
    <source>
        <dbReference type="Pfam" id="PF00027"/>
    </source>
</evidence>
<accession>A0A3N4MHQ1</accession>
<dbReference type="Gene3D" id="2.60.120.10">
    <property type="entry name" value="Jelly Rolls"/>
    <property type="match status" value="1"/>
</dbReference>
<gene>
    <name evidence="2" type="ORF">EG028_21395</name>
</gene>
<dbReference type="InterPro" id="IPR018490">
    <property type="entry name" value="cNMP-bd_dom_sf"/>
</dbReference>
<name>A0A3N4MHQ1_9BACT</name>
<organism evidence="2 3">
    <name type="scientific">Chitinophaga barathri</name>
    <dbReference type="NCBI Taxonomy" id="1647451"/>
    <lineage>
        <taxon>Bacteria</taxon>
        <taxon>Pseudomonadati</taxon>
        <taxon>Bacteroidota</taxon>
        <taxon>Chitinophagia</taxon>
        <taxon>Chitinophagales</taxon>
        <taxon>Chitinophagaceae</taxon>
        <taxon>Chitinophaga</taxon>
    </lineage>
</organism>
<protein>
    <submittedName>
        <fullName evidence="2">Crp/Fnr family transcriptional regulator</fullName>
    </submittedName>
</protein>
<sequence length="191" mass="22417">MLTNLFEHIRKFVPLSEEEEQILAQYIEIRDVKKKDHLLKAGQVCQGNYFIIKGCCRAYFDSERDGEQIYHFAIENWWITDYISLEAHTPSESNIQALENTTYAVLYRDVQDGLFAAVPQLERYFRIILQKALTAAQLRVKYIFTQTGEERYHHFAGSFPDFVQRVPLYMIASYLGFTPEFISKIRAKKKA</sequence>
<evidence type="ECO:0000313" key="3">
    <source>
        <dbReference type="Proteomes" id="UP000279089"/>
    </source>
</evidence>
<dbReference type="SUPFAM" id="SSF51206">
    <property type="entry name" value="cAMP-binding domain-like"/>
    <property type="match status" value="1"/>
</dbReference>
<proteinExistence type="predicted"/>
<feature type="domain" description="Cyclic nucleotide-binding" evidence="1">
    <location>
        <begin position="30"/>
        <end position="110"/>
    </location>
</feature>
<evidence type="ECO:0000313" key="2">
    <source>
        <dbReference type="EMBL" id="RPD39169.1"/>
    </source>
</evidence>
<dbReference type="InterPro" id="IPR000595">
    <property type="entry name" value="cNMP-bd_dom"/>
</dbReference>
<keyword evidence="3" id="KW-1185">Reference proteome</keyword>
<dbReference type="Pfam" id="PF00027">
    <property type="entry name" value="cNMP_binding"/>
    <property type="match status" value="1"/>
</dbReference>
<dbReference type="AlphaFoldDB" id="A0A3N4MHQ1"/>
<dbReference type="CDD" id="cd00038">
    <property type="entry name" value="CAP_ED"/>
    <property type="match status" value="1"/>
</dbReference>
<reference evidence="3" key="1">
    <citation type="submission" date="2018-11" db="EMBL/GenBank/DDBJ databases">
        <title>Chitinophaga lutea sp.nov., isolate from arsenic contaminated soil.</title>
        <authorList>
            <person name="Zong Y."/>
        </authorList>
    </citation>
    <scope>NUCLEOTIDE SEQUENCE [LARGE SCALE GENOMIC DNA]</scope>
    <source>
        <strain evidence="3">YLT18</strain>
    </source>
</reference>
<dbReference type="InterPro" id="IPR014710">
    <property type="entry name" value="RmlC-like_jellyroll"/>
</dbReference>
<dbReference type="EMBL" id="RMBX01000012">
    <property type="protein sequence ID" value="RPD39169.1"/>
    <property type="molecule type" value="Genomic_DNA"/>
</dbReference>
<comment type="caution">
    <text evidence="2">The sequence shown here is derived from an EMBL/GenBank/DDBJ whole genome shotgun (WGS) entry which is preliminary data.</text>
</comment>
<dbReference type="RefSeq" id="WP_120518318.1">
    <property type="nucleotide sequence ID" value="NZ_QXZY01000012.1"/>
</dbReference>
<dbReference type="Proteomes" id="UP000279089">
    <property type="component" value="Unassembled WGS sequence"/>
</dbReference>